<reference evidence="1 2" key="1">
    <citation type="journal article" date="2019" name="Int. J. Syst. Evol. Microbiol.">
        <title>The Global Catalogue of Microorganisms (GCM) 10K type strain sequencing project: providing services to taxonomists for standard genome sequencing and annotation.</title>
        <authorList>
            <consortium name="The Broad Institute Genomics Platform"/>
            <consortium name="The Broad Institute Genome Sequencing Center for Infectious Disease"/>
            <person name="Wu L."/>
            <person name="Ma J."/>
        </authorList>
    </citation>
    <scope>NUCLEOTIDE SEQUENCE [LARGE SCALE GENOMIC DNA]</scope>
    <source>
        <strain evidence="1 2">JCM 14306</strain>
    </source>
</reference>
<dbReference type="Proteomes" id="UP001501319">
    <property type="component" value="Unassembled WGS sequence"/>
</dbReference>
<proteinExistence type="predicted"/>
<dbReference type="Gene3D" id="3.10.490.10">
    <property type="entry name" value="Gamma-glutamyl cyclotransferase-like"/>
    <property type="match status" value="1"/>
</dbReference>
<protein>
    <recommendedName>
        <fullName evidence="3">Histone deacetylase</fullName>
    </recommendedName>
</protein>
<name>A0ABN2FGC0_9ACTN</name>
<organism evidence="1 2">
    <name type="scientific">Kribbella alba</name>
    <dbReference type="NCBI Taxonomy" id="190197"/>
    <lineage>
        <taxon>Bacteria</taxon>
        <taxon>Bacillati</taxon>
        <taxon>Actinomycetota</taxon>
        <taxon>Actinomycetes</taxon>
        <taxon>Propionibacteriales</taxon>
        <taxon>Kribbellaceae</taxon>
        <taxon>Kribbella</taxon>
    </lineage>
</organism>
<sequence length="206" mass="21885">MKRVWYVAYGSNLALERFRCYLAGGRPLGGAREYAGCRDPRDPAQIVSLEVPGGLVFAGESRVWTGGMAFFDAEAAGQVACRAYLVTTDQFADVVAQEMRRPPGGEFARALSEAASRVETVHAMGTGRYETITRVAVRNGVPMLTMTHGDASTLDPAAPSAAYLAWIAAGLRESHGWDGEQIAGYLAAAPGVKGAWTQDELATIAA</sequence>
<comment type="caution">
    <text evidence="1">The sequence shown here is derived from an EMBL/GenBank/DDBJ whole genome shotgun (WGS) entry which is preliminary data.</text>
</comment>
<evidence type="ECO:0000313" key="1">
    <source>
        <dbReference type="EMBL" id="GAA1645635.1"/>
    </source>
</evidence>
<dbReference type="EMBL" id="BAAANE010000007">
    <property type="protein sequence ID" value="GAA1645635.1"/>
    <property type="molecule type" value="Genomic_DNA"/>
</dbReference>
<dbReference type="RefSeq" id="WP_344113320.1">
    <property type="nucleotide sequence ID" value="NZ_BAAANE010000007.1"/>
</dbReference>
<accession>A0ABN2FGC0</accession>
<gene>
    <name evidence="1" type="ORF">GCM10009744_40550</name>
</gene>
<evidence type="ECO:0000313" key="2">
    <source>
        <dbReference type="Proteomes" id="UP001501319"/>
    </source>
</evidence>
<evidence type="ECO:0008006" key="3">
    <source>
        <dbReference type="Google" id="ProtNLM"/>
    </source>
</evidence>
<keyword evidence="2" id="KW-1185">Reference proteome</keyword>